<keyword evidence="10 15" id="KW-0472">Membrane</keyword>
<protein>
    <recommendedName>
        <fullName evidence="12">1,3-beta-glucan synthase</fullName>
        <ecNumber evidence="3">2.4.1.34</ecNumber>
    </recommendedName>
    <alternativeName>
        <fullName evidence="12">1,3-beta-glucan synthase</fullName>
    </alternativeName>
</protein>
<evidence type="ECO:0000256" key="2">
    <source>
        <dbReference type="ARBA" id="ARBA00009040"/>
    </source>
</evidence>
<feature type="domain" description="1,3-beta-glucan synthase component FKS1-like" evidence="16">
    <location>
        <begin position="404"/>
        <end position="519"/>
    </location>
</feature>
<feature type="region of interest" description="Disordered" evidence="14">
    <location>
        <begin position="536"/>
        <end position="567"/>
    </location>
</feature>
<feature type="compositionally biased region" description="Basic and acidic residues" evidence="14">
    <location>
        <begin position="536"/>
        <end position="556"/>
    </location>
</feature>
<keyword evidence="6" id="KW-0808">Transferase</keyword>
<reference evidence="17" key="1">
    <citation type="submission" date="2022-08" db="EMBL/GenBank/DDBJ databases">
        <authorList>
            <person name="Gutierrez-Valencia J."/>
        </authorList>
    </citation>
    <scope>NUCLEOTIDE SEQUENCE</scope>
</reference>
<dbReference type="PANTHER" id="PTHR12741">
    <property type="entry name" value="LYST-INTERACTING PROTEIN LIP5 DOPAMINE RESPONSIVE PROTEIN DRG-1"/>
    <property type="match status" value="1"/>
</dbReference>
<comment type="caution">
    <text evidence="17">The sequence shown here is derived from an EMBL/GenBank/DDBJ whole genome shotgun (WGS) entry which is preliminary data.</text>
</comment>
<dbReference type="GO" id="GO:0008360">
    <property type="term" value="P:regulation of cell shape"/>
    <property type="evidence" value="ECO:0007669"/>
    <property type="project" value="UniProtKB-KW"/>
</dbReference>
<evidence type="ECO:0000313" key="18">
    <source>
        <dbReference type="Proteomes" id="UP001154282"/>
    </source>
</evidence>
<keyword evidence="18" id="KW-1185">Reference proteome</keyword>
<comment type="subcellular location">
    <subcellularLocation>
        <location evidence="1">Cell membrane</location>
        <topology evidence="1">Multi-pass membrane protein</topology>
    </subcellularLocation>
</comment>
<evidence type="ECO:0000256" key="11">
    <source>
        <dbReference type="ARBA" id="ARBA00023316"/>
    </source>
</evidence>
<evidence type="ECO:0000256" key="5">
    <source>
        <dbReference type="ARBA" id="ARBA00022676"/>
    </source>
</evidence>
<feature type="transmembrane region" description="Helical" evidence="15">
    <location>
        <begin position="1650"/>
        <end position="1670"/>
    </location>
</feature>
<dbReference type="InterPro" id="IPR039431">
    <property type="entry name" value="Vta1/CALS_N"/>
</dbReference>
<feature type="transmembrane region" description="Helical" evidence="15">
    <location>
        <begin position="1770"/>
        <end position="1792"/>
    </location>
</feature>
<organism evidence="17 18">
    <name type="scientific">Linum tenue</name>
    <dbReference type="NCBI Taxonomy" id="586396"/>
    <lineage>
        <taxon>Eukaryota</taxon>
        <taxon>Viridiplantae</taxon>
        <taxon>Streptophyta</taxon>
        <taxon>Embryophyta</taxon>
        <taxon>Tracheophyta</taxon>
        <taxon>Spermatophyta</taxon>
        <taxon>Magnoliopsida</taxon>
        <taxon>eudicotyledons</taxon>
        <taxon>Gunneridae</taxon>
        <taxon>Pentapetalae</taxon>
        <taxon>rosids</taxon>
        <taxon>fabids</taxon>
        <taxon>Malpighiales</taxon>
        <taxon>Linaceae</taxon>
        <taxon>Linum</taxon>
    </lineage>
</organism>
<dbReference type="GO" id="GO:0071555">
    <property type="term" value="P:cell wall organization"/>
    <property type="evidence" value="ECO:0007669"/>
    <property type="project" value="UniProtKB-KW"/>
</dbReference>
<feature type="transmembrane region" description="Helical" evidence="15">
    <location>
        <begin position="1876"/>
        <end position="1893"/>
    </location>
</feature>
<evidence type="ECO:0000256" key="8">
    <source>
        <dbReference type="ARBA" id="ARBA00022960"/>
    </source>
</evidence>
<dbReference type="SMART" id="SM01205">
    <property type="entry name" value="FKS1_dom1"/>
    <property type="match status" value="1"/>
</dbReference>
<evidence type="ECO:0000256" key="15">
    <source>
        <dbReference type="SAM" id="Phobius"/>
    </source>
</evidence>
<accession>A0AAV0JIG7</accession>
<dbReference type="EMBL" id="CAMGYJ010000005">
    <property type="protein sequence ID" value="CAI0409730.1"/>
    <property type="molecule type" value="Genomic_DNA"/>
</dbReference>
<dbReference type="InterPro" id="IPR023175">
    <property type="entry name" value="Vta1/CALS_N_sf"/>
</dbReference>
<evidence type="ECO:0000256" key="9">
    <source>
        <dbReference type="ARBA" id="ARBA00022989"/>
    </source>
</evidence>
<feature type="compositionally biased region" description="Low complexity" evidence="14">
    <location>
        <begin position="103"/>
        <end position="114"/>
    </location>
</feature>
<feature type="transmembrane region" description="Helical" evidence="15">
    <location>
        <begin position="1981"/>
        <end position="2002"/>
    </location>
</feature>
<feature type="transmembrane region" description="Helical" evidence="15">
    <location>
        <begin position="705"/>
        <end position="728"/>
    </location>
</feature>
<keyword evidence="4" id="KW-1003">Cell membrane</keyword>
<dbReference type="Pfam" id="PF14288">
    <property type="entry name" value="FKS1_dom1"/>
    <property type="match status" value="1"/>
</dbReference>
<keyword evidence="5" id="KW-0328">Glycosyltransferase</keyword>
<dbReference type="GO" id="GO:0003843">
    <property type="term" value="F:1,3-beta-D-glucan synthase activity"/>
    <property type="evidence" value="ECO:0007669"/>
    <property type="project" value="UniProtKB-EC"/>
</dbReference>
<feature type="transmembrane region" description="Helical" evidence="15">
    <location>
        <begin position="817"/>
        <end position="836"/>
    </location>
</feature>
<feature type="transmembrane region" description="Helical" evidence="15">
    <location>
        <begin position="1604"/>
        <end position="1629"/>
    </location>
</feature>
<feature type="transmembrane region" description="Helical" evidence="15">
    <location>
        <begin position="1913"/>
        <end position="1933"/>
    </location>
</feature>
<dbReference type="GO" id="GO:0005886">
    <property type="term" value="C:plasma membrane"/>
    <property type="evidence" value="ECO:0007669"/>
    <property type="project" value="UniProtKB-SubCell"/>
</dbReference>
<keyword evidence="9 15" id="KW-1133">Transmembrane helix</keyword>
<comment type="catalytic activity">
    <reaction evidence="13">
        <text>[(1-&gt;3)-beta-D-glucosyl](n) + UDP-alpha-D-glucose = [(1-&gt;3)-beta-D-glucosyl](n+1) + UDP + H(+)</text>
        <dbReference type="Rhea" id="RHEA:21476"/>
        <dbReference type="Rhea" id="RHEA-COMP:11146"/>
        <dbReference type="Rhea" id="RHEA-COMP:14303"/>
        <dbReference type="ChEBI" id="CHEBI:15378"/>
        <dbReference type="ChEBI" id="CHEBI:37671"/>
        <dbReference type="ChEBI" id="CHEBI:58223"/>
        <dbReference type="ChEBI" id="CHEBI:58885"/>
        <dbReference type="EC" id="2.4.1.34"/>
    </reaction>
</comment>
<evidence type="ECO:0000256" key="10">
    <source>
        <dbReference type="ARBA" id="ARBA00023136"/>
    </source>
</evidence>
<feature type="transmembrane region" description="Helical" evidence="15">
    <location>
        <begin position="1690"/>
        <end position="1709"/>
    </location>
</feature>
<dbReference type="Pfam" id="PF02364">
    <property type="entry name" value="Glucan_synthase"/>
    <property type="match status" value="1"/>
</dbReference>
<evidence type="ECO:0000256" key="14">
    <source>
        <dbReference type="SAM" id="MobiDB-lite"/>
    </source>
</evidence>
<dbReference type="InterPro" id="IPR058851">
    <property type="entry name" value="CALS1_helical"/>
</dbReference>
<dbReference type="EC" id="2.4.1.34" evidence="3"/>
<evidence type="ECO:0000259" key="16">
    <source>
        <dbReference type="SMART" id="SM01205"/>
    </source>
</evidence>
<evidence type="ECO:0000256" key="3">
    <source>
        <dbReference type="ARBA" id="ARBA00012589"/>
    </source>
</evidence>
<feature type="transmembrane region" description="Helical" evidence="15">
    <location>
        <begin position="668"/>
        <end position="685"/>
    </location>
</feature>
<keyword evidence="8" id="KW-0133">Cell shape</keyword>
<dbReference type="Pfam" id="PF25968">
    <property type="entry name" value="CALS1"/>
    <property type="match status" value="1"/>
</dbReference>
<feature type="transmembrane region" description="Helical" evidence="15">
    <location>
        <begin position="767"/>
        <end position="788"/>
    </location>
</feature>
<evidence type="ECO:0000256" key="4">
    <source>
        <dbReference type="ARBA" id="ARBA00022475"/>
    </source>
</evidence>
<dbReference type="GO" id="GO:0000148">
    <property type="term" value="C:1,3-beta-D-glucan synthase complex"/>
    <property type="evidence" value="ECO:0007669"/>
    <property type="project" value="InterPro"/>
</dbReference>
<feature type="region of interest" description="Disordered" evidence="14">
    <location>
        <begin position="70"/>
        <end position="122"/>
    </location>
</feature>
<dbReference type="Gene3D" id="1.25.40.270">
    <property type="entry name" value="Vacuolar protein sorting-associated protein vta1"/>
    <property type="match status" value="1"/>
</dbReference>
<evidence type="ECO:0000256" key="7">
    <source>
        <dbReference type="ARBA" id="ARBA00022692"/>
    </source>
</evidence>
<dbReference type="PANTHER" id="PTHR12741:SF22">
    <property type="entry name" value="CALLOSE SYNTHASE 8-RELATED"/>
    <property type="match status" value="1"/>
</dbReference>
<comment type="similarity">
    <text evidence="2">Belongs to the glycosyltransferase 48 family.</text>
</comment>
<evidence type="ECO:0000313" key="17">
    <source>
        <dbReference type="EMBL" id="CAI0409730.1"/>
    </source>
</evidence>
<evidence type="ECO:0000256" key="13">
    <source>
        <dbReference type="ARBA" id="ARBA00047777"/>
    </source>
</evidence>
<proteinExistence type="inferred from homology"/>
<evidence type="ECO:0000256" key="1">
    <source>
        <dbReference type="ARBA" id="ARBA00004651"/>
    </source>
</evidence>
<dbReference type="InterPro" id="IPR026899">
    <property type="entry name" value="FKS1-like_dom1"/>
</dbReference>
<evidence type="ECO:0000256" key="6">
    <source>
        <dbReference type="ARBA" id="ARBA00022679"/>
    </source>
</evidence>
<gene>
    <name evidence="17" type="ORF">LITE_LOCUS14486</name>
</gene>
<feature type="transmembrane region" description="Helical" evidence="15">
    <location>
        <begin position="1843"/>
        <end position="1864"/>
    </location>
</feature>
<feature type="transmembrane region" description="Helical" evidence="15">
    <location>
        <begin position="12"/>
        <end position="33"/>
    </location>
</feature>
<feature type="transmembrane region" description="Helical" evidence="15">
    <location>
        <begin position="841"/>
        <end position="861"/>
    </location>
</feature>
<feature type="non-terminal residue" evidence="17">
    <location>
        <position position="1"/>
    </location>
</feature>
<feature type="transmembrane region" description="Helical" evidence="15">
    <location>
        <begin position="1940"/>
        <end position="1961"/>
    </location>
</feature>
<dbReference type="Proteomes" id="UP001154282">
    <property type="component" value="Unassembled WGS sequence"/>
</dbReference>
<keyword evidence="7 15" id="KW-0812">Transmembrane</keyword>
<dbReference type="GO" id="GO:0006075">
    <property type="term" value="P:(1-&gt;3)-beta-D-glucan biosynthetic process"/>
    <property type="evidence" value="ECO:0007669"/>
    <property type="project" value="InterPro"/>
</dbReference>
<sequence>NKSKQQDPIQALVITFFYTPIIPHGSLFFFYVFTTTTTRVVIFHYSASTNPFPHFVAAMSEIVVADPIIDPSSSSGGGGRERNGGETATGDGGVTRSLTFDHGGASTSGSGSAGPEPFDSERLPPTLAREIQRFLRVANLIETEEPRIAYLCRFHAFEIAHNMDHNSTGRGVRQFKTSLLQRLEQDEEPTLRRRKEKSDIRELRRVYHAYKDYILKTGAGFDLDDRHREKLINASRIASVLFEVLKTVTNAAGTQALAERDGISSKSGFYVPYNILPLDQGGIQQAIMQLPEIKAAVVAIRFTRGLPPPEDFHKRRPFFDLFEFLQCCFGFQEGNVANQREHFTLLLANTHIRQCYKQAANSKLVDGAVDELMKRFFKNYANWCKFLGRKNNIRLPYVKQEAQQYKILYIGLYLLIWGEAANLRLMPECLCYIFHHMANELHDILGNAVSLETGEKIRPAYGGDSEAFLNKVVTPIYTVIAKEAEKGRVTADHSTWRNYDDLNEYFWSPECFQIGWPMRTKHDFFCETTVKKDKVKGSAEKKRGEAEVGEELRGQQENESEAASEEQGPKWLGKTNFVEMRSFWQIFRSFDRMWTFFILSLQAMIVMACHDVENPMEILNAEIFEDILSIFITSAILRLIQAILEIAFTWKARHMMDVLEKRKQALKLAFAVIWTIVLPVVYAKSRSEYKCYSKQYGRWSGQFCISPYMVAVAIYLTTNAVEMILFFVPAVRKFIEMSNFQVFRTFSWWTQPRLYVGRGMQETQVSVFKYTLFWFLVLLTKFIFSYSFEVKPLIQPTRLILKIGVQKYDWHELFPKVKSNAGAIVAIWAPILVVYFMDTQIWYSVFCTIFGGVYGILHHLGEIRTLGMLRSRFHTLPYAFYVSLVPPSAKSDKKTGFFNKRSHNGFESGTNGVAKFALVWNQIVNNFRQEDLISNRELDLMSIPMSSELLSGMIRWPIFLLSNKLSTALSIAQEFVGKDESLFRKIKKDKYMHCAVKECYESLKYVLEILIVGDLEKRVVSCILKEVEDSIARSSLLEDFKMSELSALKAKCVDLLEFLVTVALQMLKVEGDGNNQGDVVKVLQDLFELVTNDMMTSSSRVMDTLSSPSQLEENSAYFSITIEPQLFDSAAGQDAIHFPFPDSGPLKEQIKRFLLLLTVKDKALDIPANLEAKRRISFFATSLFTDMPVAPKVRNMLSFSVLTPHFMEDVTYSRKDLLSSKKEEVSILFYMQKIYPDVWENFLERMGWENSDALKEENNNDLRYWASFQGQTLSRTVRGMMYYREALRVQAFLEMAEDEDILEGYDAAERNNRTLSAQLDALADMKFSYVLSFQKFGLLKAAGDPRAMDVLDLMTRYPSLRVAYVEEKEVLNGDKVYSSLLIKGVNGLDQEIYRIKLPGQPNIGEGKPENQNHAIIFTRGEALQTIDMNQDNYFEEAYKMRNLLQEFLKRQGRRAPSILGLRENIFTGSVSSLAWFMSYQETSFVTIGQRLLSNPLRVRFHYGHPDVFDRVFHITRGGISKASKTINLSEDVFAGFNSTLRRGCITYHEYLQVGKGRDVGLNQISKFEAKVANGNSEQTLSRDIYRLAQGFDFFRMLSCYFTTIGFYFSSLISVIGVYVFLYGQLYLVLSGLQKALLFEARMHDIQSLETALASQSFIQLGLLTGLPMVMEIGLEKGFLTALKDFVLMQLQLAAVFFTFSMGTKIHYYGRTILYGGAKYRPTGRKVVIFHASFTENFRLYSRSHFVKGFELVLLLVVYDLFRRSYQSTMAYVLITYSVWFMSITWLFAPFLFNPSGFTWEKIVDDWKDWNKWIRQQGGIGIQQDKSWQSWWNDEQAHLRQAGVGARLVEILLSIRFFMYQYGLVYHLDISQNSRNVLVYVLSWVVIGVMFILVKGVDLGRRKLSATYHLGFRLFKAFLFIAIVASIITLSILCHLSLKDLIICCLAFIPTGWGLLLIAQAVRPMIEETVIWEFTQVLAKAYDYGMGVILLTPIAVLAWLPIISAFQTRFLFNEAFNRHLQIQPILAGKKKQR</sequence>
<evidence type="ECO:0000256" key="12">
    <source>
        <dbReference type="ARBA" id="ARBA00032165"/>
    </source>
</evidence>
<name>A0AAV0JIG7_9ROSI</name>
<dbReference type="Pfam" id="PF04652">
    <property type="entry name" value="Vta1"/>
    <property type="match status" value="1"/>
</dbReference>
<feature type="transmembrane region" description="Helical" evidence="15">
    <location>
        <begin position="627"/>
        <end position="648"/>
    </location>
</feature>
<keyword evidence="11" id="KW-0961">Cell wall biogenesis/degradation</keyword>
<dbReference type="InterPro" id="IPR003440">
    <property type="entry name" value="Glyco_trans_48_dom"/>
</dbReference>